<evidence type="ECO:0000313" key="2">
    <source>
        <dbReference type="EMBL" id="KAF2150963.1"/>
    </source>
</evidence>
<evidence type="ECO:0000256" key="1">
    <source>
        <dbReference type="SAM" id="MobiDB-lite"/>
    </source>
</evidence>
<comment type="caution">
    <text evidence="2">The sequence shown here is derived from an EMBL/GenBank/DDBJ whole genome shotgun (WGS) entry which is preliminary data.</text>
</comment>
<sequence>MFPPIYKVPRGETRRSCDRRTRDAGTRHGPGQALVTHTPDRSRHQKHTWKPLTSKRVDGRDAPHHSSRRRAQQGLHPLPSQRCSPTANTLLLMAVVMYHHHQCSIVARLGADLSTVKVQCAENGRGGGKNRITPIGPYRLGGNRLGRCRTIAMQVWACHNSEEQAMDHPRAGLMEGVGAGEGHDWLPRGGNALARVDF</sequence>
<feature type="compositionally biased region" description="Basic and acidic residues" evidence="1">
    <location>
        <begin position="55"/>
        <end position="64"/>
    </location>
</feature>
<proteinExistence type="predicted"/>
<name>A0A9P4J219_9PEZI</name>
<protein>
    <submittedName>
        <fullName evidence="2">Uncharacterized protein</fullName>
    </submittedName>
</protein>
<feature type="region of interest" description="Disordered" evidence="1">
    <location>
        <begin position="1"/>
        <end position="81"/>
    </location>
</feature>
<feature type="compositionally biased region" description="Basic and acidic residues" evidence="1">
    <location>
        <begin position="9"/>
        <end position="26"/>
    </location>
</feature>
<dbReference type="EMBL" id="ML996088">
    <property type="protein sequence ID" value="KAF2150963.1"/>
    <property type="molecule type" value="Genomic_DNA"/>
</dbReference>
<dbReference type="Proteomes" id="UP000799439">
    <property type="component" value="Unassembled WGS sequence"/>
</dbReference>
<gene>
    <name evidence="2" type="ORF">K461DRAFT_164089</name>
</gene>
<reference evidence="2" key="1">
    <citation type="journal article" date="2020" name="Stud. Mycol.">
        <title>101 Dothideomycetes genomes: a test case for predicting lifestyles and emergence of pathogens.</title>
        <authorList>
            <person name="Haridas S."/>
            <person name="Albert R."/>
            <person name="Binder M."/>
            <person name="Bloem J."/>
            <person name="Labutti K."/>
            <person name="Salamov A."/>
            <person name="Andreopoulos B."/>
            <person name="Baker S."/>
            <person name="Barry K."/>
            <person name="Bills G."/>
            <person name="Bluhm B."/>
            <person name="Cannon C."/>
            <person name="Castanera R."/>
            <person name="Culley D."/>
            <person name="Daum C."/>
            <person name="Ezra D."/>
            <person name="Gonzalez J."/>
            <person name="Henrissat B."/>
            <person name="Kuo A."/>
            <person name="Liang C."/>
            <person name="Lipzen A."/>
            <person name="Lutzoni F."/>
            <person name="Magnuson J."/>
            <person name="Mondo S."/>
            <person name="Nolan M."/>
            <person name="Ohm R."/>
            <person name="Pangilinan J."/>
            <person name="Park H.-J."/>
            <person name="Ramirez L."/>
            <person name="Alfaro M."/>
            <person name="Sun H."/>
            <person name="Tritt A."/>
            <person name="Yoshinaga Y."/>
            <person name="Zwiers L.-H."/>
            <person name="Turgeon B."/>
            <person name="Goodwin S."/>
            <person name="Spatafora J."/>
            <person name="Crous P."/>
            <person name="Grigoriev I."/>
        </authorList>
    </citation>
    <scope>NUCLEOTIDE SEQUENCE</scope>
    <source>
        <strain evidence="2">CBS 260.36</strain>
    </source>
</reference>
<evidence type="ECO:0000313" key="3">
    <source>
        <dbReference type="Proteomes" id="UP000799439"/>
    </source>
</evidence>
<accession>A0A9P4J219</accession>
<dbReference type="AlphaFoldDB" id="A0A9P4J219"/>
<keyword evidence="3" id="KW-1185">Reference proteome</keyword>
<organism evidence="2 3">
    <name type="scientific">Myriangium duriaei CBS 260.36</name>
    <dbReference type="NCBI Taxonomy" id="1168546"/>
    <lineage>
        <taxon>Eukaryota</taxon>
        <taxon>Fungi</taxon>
        <taxon>Dikarya</taxon>
        <taxon>Ascomycota</taxon>
        <taxon>Pezizomycotina</taxon>
        <taxon>Dothideomycetes</taxon>
        <taxon>Dothideomycetidae</taxon>
        <taxon>Myriangiales</taxon>
        <taxon>Myriangiaceae</taxon>
        <taxon>Myriangium</taxon>
    </lineage>
</organism>